<evidence type="ECO:0000256" key="15">
    <source>
        <dbReference type="SAM" id="Phobius"/>
    </source>
</evidence>
<keyword evidence="11 15" id="KW-0472">Membrane</keyword>
<feature type="transmembrane region" description="Helical" evidence="15">
    <location>
        <begin position="239"/>
        <end position="259"/>
    </location>
</feature>
<dbReference type="GO" id="GO:0042734">
    <property type="term" value="C:presynaptic membrane"/>
    <property type="evidence" value="ECO:0007669"/>
    <property type="project" value="TreeGrafter"/>
</dbReference>
<dbReference type="PANTHER" id="PTHR11616">
    <property type="entry name" value="SODIUM/CHLORIDE DEPENDENT TRANSPORTER"/>
    <property type="match status" value="1"/>
</dbReference>
<evidence type="ECO:0000256" key="11">
    <source>
        <dbReference type="ARBA" id="ARBA00023136"/>
    </source>
</evidence>
<keyword evidence="3" id="KW-0813">Transport</keyword>
<feature type="transmembrane region" description="Helical" evidence="15">
    <location>
        <begin position="79"/>
        <end position="96"/>
    </location>
</feature>
<dbReference type="EMBL" id="GIIL01007371">
    <property type="protein sequence ID" value="NOV51097.1"/>
    <property type="molecule type" value="Transcribed_RNA"/>
</dbReference>
<feature type="binding site" evidence="14">
    <location>
        <position position="183"/>
    </location>
    <ligand>
        <name>Na(+)</name>
        <dbReference type="ChEBI" id="CHEBI:29101"/>
        <label>1</label>
    </ligand>
</feature>
<evidence type="ECO:0000256" key="4">
    <source>
        <dbReference type="ARBA" id="ARBA00022475"/>
    </source>
</evidence>
<dbReference type="Pfam" id="PF00209">
    <property type="entry name" value="SNF"/>
    <property type="match status" value="1"/>
</dbReference>
<feature type="transmembrane region" description="Helical" evidence="15">
    <location>
        <begin position="209"/>
        <end position="233"/>
    </location>
</feature>
<evidence type="ECO:0000256" key="12">
    <source>
        <dbReference type="ARBA" id="ARBA00023157"/>
    </source>
</evidence>
<evidence type="ECO:0000256" key="8">
    <source>
        <dbReference type="ARBA" id="ARBA00022847"/>
    </source>
</evidence>
<proteinExistence type="inferred from homology"/>
<dbReference type="GO" id="GO:0006865">
    <property type="term" value="P:amino acid transport"/>
    <property type="evidence" value="ECO:0007669"/>
    <property type="project" value="TreeGrafter"/>
</dbReference>
<feature type="transmembrane region" description="Helical" evidence="15">
    <location>
        <begin position="279"/>
        <end position="300"/>
    </location>
</feature>
<keyword evidence="12" id="KW-1015">Disulfide bond</keyword>
<dbReference type="GO" id="GO:0005330">
    <property type="term" value="F:dopamine:sodium symporter activity"/>
    <property type="evidence" value="ECO:0007669"/>
    <property type="project" value="TreeGrafter"/>
</dbReference>
<feature type="transmembrane region" description="Helical" evidence="15">
    <location>
        <begin position="153"/>
        <end position="177"/>
    </location>
</feature>
<evidence type="ECO:0000256" key="13">
    <source>
        <dbReference type="ARBA" id="ARBA00023180"/>
    </source>
</evidence>
<dbReference type="GO" id="GO:0015874">
    <property type="term" value="P:norepinephrine transport"/>
    <property type="evidence" value="ECO:0007669"/>
    <property type="project" value="TreeGrafter"/>
</dbReference>
<dbReference type="GO" id="GO:0030424">
    <property type="term" value="C:axon"/>
    <property type="evidence" value="ECO:0007669"/>
    <property type="project" value="TreeGrafter"/>
</dbReference>
<evidence type="ECO:0000256" key="7">
    <source>
        <dbReference type="ARBA" id="ARBA00022775"/>
    </source>
</evidence>
<keyword evidence="6 14" id="KW-0479">Metal-binding</keyword>
<protein>
    <submittedName>
        <fullName evidence="16">Putative sodium-neurotransmitter symporter</fullName>
    </submittedName>
</protein>
<keyword evidence="7" id="KW-0532">Neurotransmitter transport</keyword>
<evidence type="ECO:0000256" key="2">
    <source>
        <dbReference type="ARBA" id="ARBA00006459"/>
    </source>
</evidence>
<dbReference type="InterPro" id="IPR037272">
    <property type="entry name" value="SNS_sf"/>
</dbReference>
<feature type="binding site" evidence="14">
    <location>
        <position position="182"/>
    </location>
    <ligand>
        <name>Na(+)</name>
        <dbReference type="ChEBI" id="CHEBI:29101"/>
        <label>1</label>
    </ligand>
</feature>
<keyword evidence="5 15" id="KW-0812">Transmembrane</keyword>
<keyword evidence="4" id="KW-1003">Cell membrane</keyword>
<evidence type="ECO:0000256" key="6">
    <source>
        <dbReference type="ARBA" id="ARBA00022723"/>
    </source>
</evidence>
<dbReference type="GO" id="GO:0051583">
    <property type="term" value="P:dopamine uptake involved in synaptic transmission"/>
    <property type="evidence" value="ECO:0007669"/>
    <property type="project" value="TreeGrafter"/>
</dbReference>
<feature type="transmembrane region" description="Helical" evidence="15">
    <location>
        <begin position="320"/>
        <end position="342"/>
    </location>
</feature>
<evidence type="ECO:0000256" key="9">
    <source>
        <dbReference type="ARBA" id="ARBA00022989"/>
    </source>
</evidence>
<evidence type="ECO:0000313" key="16">
    <source>
        <dbReference type="EMBL" id="NOV51097.1"/>
    </source>
</evidence>
<evidence type="ECO:0000256" key="10">
    <source>
        <dbReference type="ARBA" id="ARBA00023053"/>
    </source>
</evidence>
<dbReference type="PROSITE" id="PS50267">
    <property type="entry name" value="NA_NEUROTRAN_SYMP_3"/>
    <property type="match status" value="1"/>
</dbReference>
<evidence type="ECO:0000256" key="1">
    <source>
        <dbReference type="ARBA" id="ARBA00004651"/>
    </source>
</evidence>
<feature type="binding site" evidence="14">
    <location>
        <position position="179"/>
    </location>
    <ligand>
        <name>Na(+)</name>
        <dbReference type="ChEBI" id="CHEBI:29101"/>
        <label>1</label>
    </ligand>
</feature>
<evidence type="ECO:0000256" key="5">
    <source>
        <dbReference type="ARBA" id="ARBA00022692"/>
    </source>
</evidence>
<evidence type="ECO:0000256" key="3">
    <source>
        <dbReference type="ARBA" id="ARBA00022448"/>
    </source>
</evidence>
<reference evidence="16" key="1">
    <citation type="submission" date="2020-03" db="EMBL/GenBank/DDBJ databases">
        <title>Transcriptomic Profiling of the Digestive Tract of the Rat Flea, Xenopsylla cheopis, Following Blood Feeding and Infection with Yersinia pestis.</title>
        <authorList>
            <person name="Bland D.M."/>
            <person name="Martens C.A."/>
            <person name="Virtaneva K."/>
            <person name="Kanakabandi K."/>
            <person name="Long D."/>
            <person name="Rosenke R."/>
            <person name="Saturday G.A."/>
            <person name="Hoyt F.H."/>
            <person name="Bruno D.P."/>
            <person name="Ribeiro J.M.C."/>
            <person name="Hinnebusch J."/>
        </authorList>
    </citation>
    <scope>NUCLEOTIDE SEQUENCE</scope>
</reference>
<organism evidence="16">
    <name type="scientific">Xenopsylla cheopis</name>
    <name type="common">Oriental rat flea</name>
    <name type="synonym">Pulex cheopis</name>
    <dbReference type="NCBI Taxonomy" id="163159"/>
    <lineage>
        <taxon>Eukaryota</taxon>
        <taxon>Metazoa</taxon>
        <taxon>Ecdysozoa</taxon>
        <taxon>Arthropoda</taxon>
        <taxon>Hexapoda</taxon>
        <taxon>Insecta</taxon>
        <taxon>Pterygota</taxon>
        <taxon>Neoptera</taxon>
        <taxon>Endopterygota</taxon>
        <taxon>Siphonaptera</taxon>
        <taxon>Pulicidae</taxon>
        <taxon>Xenopsyllinae</taxon>
        <taxon>Xenopsylla</taxon>
    </lineage>
</organism>
<keyword evidence="8" id="KW-0769">Symport</keyword>
<comment type="subcellular location">
    <subcellularLocation>
        <location evidence="1">Cell membrane</location>
        <topology evidence="1">Multi-pass membrane protein</topology>
    </subcellularLocation>
</comment>
<dbReference type="PRINTS" id="PR00176">
    <property type="entry name" value="NANEUSMPORT"/>
</dbReference>
<dbReference type="SUPFAM" id="SSF161070">
    <property type="entry name" value="SNF-like"/>
    <property type="match status" value="1"/>
</dbReference>
<comment type="similarity">
    <text evidence="2">Belongs to the sodium:neurotransmitter symporter (SNF) (TC 2.A.22) family.</text>
</comment>
<dbReference type="GO" id="GO:0046872">
    <property type="term" value="F:metal ion binding"/>
    <property type="evidence" value="ECO:0007669"/>
    <property type="project" value="UniProtKB-KW"/>
</dbReference>
<dbReference type="GO" id="GO:0032809">
    <property type="term" value="C:neuronal cell body membrane"/>
    <property type="evidence" value="ECO:0007669"/>
    <property type="project" value="TreeGrafter"/>
</dbReference>
<feature type="binding site" evidence="14">
    <location>
        <position position="82"/>
    </location>
    <ligand>
        <name>Na(+)</name>
        <dbReference type="ChEBI" id="CHEBI:29101"/>
        <label>1</label>
    </ligand>
</feature>
<accession>A0A6M2E2G3</accession>
<keyword evidence="13" id="KW-0325">Glycoprotein</keyword>
<dbReference type="InterPro" id="IPR000175">
    <property type="entry name" value="Na/ntran_symport"/>
</dbReference>
<feature type="binding site" evidence="14">
    <location>
        <position position="114"/>
    </location>
    <ligand>
        <name>Na(+)</name>
        <dbReference type="ChEBI" id="CHEBI:29101"/>
        <label>1</label>
    </ligand>
</feature>
<keyword evidence="9 15" id="KW-1133">Transmembrane helix</keyword>
<dbReference type="PANTHER" id="PTHR11616:SF320">
    <property type="entry name" value="SODIUM-DEPENDENT NORADRENALINE TRANSPORTER"/>
    <property type="match status" value="1"/>
</dbReference>
<sequence length="390" mass="43035">MALCLLAVYLICYFSLWKGISTSGKVVWFTALFPYVVLIILFIRGITLPGSAEGINYYLSPNFTTITQAEVWVDAATQVFFSLGPGFGVLLAYASYNQYHNNVYKDALLTSMINSATSFVAGFVIFSVLGYMAHASGRSIQDVATEGPGLVFIVYPAAIATMPGSVFWALIFFLMLLTLGLDSSFGGSEAIITALSDEFPVLGRHRETFVAGLFIIYFLVGLASCTQGGFYFFQLLDRYAAGYSILIAVLFEAIAVSWIYGTERFCQDIKAMIGFSPGIYWKVCWKFVAPIFLIFITVYGLLGYEPLTYEDYIYPDWANAIGWCIAGSSVAMIPIVAIIKILQTKGSLRQRIHILLIPWRDSQRAVNGEVESGEMLEVCARLTSPAPEDV</sequence>
<name>A0A6M2E2G3_XENCH</name>
<keyword evidence="10 14" id="KW-0915">Sodium</keyword>
<feature type="transmembrane region" description="Helical" evidence="15">
    <location>
        <begin position="26"/>
        <end position="43"/>
    </location>
</feature>
<evidence type="ECO:0000256" key="14">
    <source>
        <dbReference type="PIRSR" id="PIRSR600175-1"/>
    </source>
</evidence>
<feature type="transmembrane region" description="Helical" evidence="15">
    <location>
        <begin position="108"/>
        <end position="133"/>
    </location>
</feature>
<dbReference type="AlphaFoldDB" id="A0A6M2E2G3"/>